<dbReference type="SUPFAM" id="SSF48452">
    <property type="entry name" value="TPR-like"/>
    <property type="match status" value="1"/>
</dbReference>
<dbReference type="InterPro" id="IPR019412">
    <property type="entry name" value="IML2/TPR_39"/>
</dbReference>
<dbReference type="VEuPathDB" id="VectorBase:GMOY007858"/>
<dbReference type="EMBL" id="CCAG010019175">
    <property type="status" value="NOT_ANNOTATED_CDS"/>
    <property type="molecule type" value="Genomic_DNA"/>
</dbReference>
<dbReference type="Proteomes" id="UP000092444">
    <property type="component" value="Unassembled WGS sequence"/>
</dbReference>
<evidence type="ECO:0000313" key="1">
    <source>
        <dbReference type="EnsemblMetazoa" id="GMOY007858-PA"/>
    </source>
</evidence>
<dbReference type="InterPro" id="IPR011990">
    <property type="entry name" value="TPR-like_helical_dom_sf"/>
</dbReference>
<accession>A0A1B0G3F7</accession>
<protein>
    <recommendedName>
        <fullName evidence="3">Tetratricopeptide repeat protein 39B</fullName>
    </recommendedName>
</protein>
<evidence type="ECO:0000313" key="2">
    <source>
        <dbReference type="Proteomes" id="UP000092444"/>
    </source>
</evidence>
<dbReference type="PANTHER" id="PTHR31859:SF9">
    <property type="entry name" value="TETRATRICOPEPTIDE REPEAT PROTEIN 39B"/>
    <property type="match status" value="1"/>
</dbReference>
<dbReference type="STRING" id="37546.A0A1B0G3F7"/>
<dbReference type="EnsemblMetazoa" id="GMOY007858-RA">
    <property type="protein sequence ID" value="GMOY007858-PA"/>
    <property type="gene ID" value="GMOY007858"/>
</dbReference>
<organism evidence="1 2">
    <name type="scientific">Glossina morsitans morsitans</name>
    <name type="common">Savannah tsetse fly</name>
    <dbReference type="NCBI Taxonomy" id="37546"/>
    <lineage>
        <taxon>Eukaryota</taxon>
        <taxon>Metazoa</taxon>
        <taxon>Ecdysozoa</taxon>
        <taxon>Arthropoda</taxon>
        <taxon>Hexapoda</taxon>
        <taxon>Insecta</taxon>
        <taxon>Pterygota</taxon>
        <taxon>Neoptera</taxon>
        <taxon>Endopterygota</taxon>
        <taxon>Diptera</taxon>
        <taxon>Brachycera</taxon>
        <taxon>Muscomorpha</taxon>
        <taxon>Hippoboscoidea</taxon>
        <taxon>Glossinidae</taxon>
        <taxon>Glossina</taxon>
    </lineage>
</organism>
<reference evidence="1" key="1">
    <citation type="submission" date="2020-05" db="UniProtKB">
        <authorList>
            <consortium name="EnsemblMetazoa"/>
        </authorList>
    </citation>
    <scope>IDENTIFICATION</scope>
    <source>
        <strain evidence="1">Yale</strain>
    </source>
</reference>
<proteinExistence type="predicted"/>
<dbReference type="Pfam" id="PF10300">
    <property type="entry name" value="Iml2-TPR_39"/>
    <property type="match status" value="1"/>
</dbReference>
<keyword evidence="2" id="KW-1185">Reference proteome</keyword>
<name>A0A1B0G3F7_GLOMM</name>
<sequence length="580" mass="67094">MVYVQFMASEHFRFKRNHFMGFLFHDAISNKLELDSHLQKPQVEASHYVICDKSPRLSHNTIEFDKNLEEAELAIYYFFNNKFDEAKSIVLSHANTSMYHSMGQAVFSFLEAILTFERAHILQAGDELQSCLDICQKYRRKNTISESIGKKIKRTAYYTLSDMEAHAELCMAEALLLKALLIFAEDESLTTLIKGGVKIRHCYNIYKECTLTLSNREWQSQISKVHFESGVRMGMGTFNLMISLLPASVIKLLQFIGFSGDREAGLEDLNRGYQTPGLRQVLCAVTLLGYHLIVCYILGHQEGDLVLCDDILQTQLQKYPHGAWFLFFKGRLEFMRGNLGSAEYWYKMSWRSQNVWPQFHHLSFWELLWINCLKVDWREASLYASYLVESSKWSPTIYSYQKAAIMLMLPNLTHNESQIIDTLMTTAPTYKQRIAGKSLPMEKFVCKKTERYFCQGKWLCLPAVELMYVWNTFKVLSKQHNVADGIYQIIERTFNQLKNTKTQCSYDADNIALCLLLRGAFYRQMKKNSLAIKDLKACIALKNAVKDDKYIIPFANLEAGLIYADENQVDLAINTLEEIK</sequence>
<dbReference type="PANTHER" id="PTHR31859">
    <property type="entry name" value="TETRATRICOPEPTIDE REPEAT PROTEIN 39 FAMILY MEMBER"/>
    <property type="match status" value="1"/>
</dbReference>
<dbReference type="PhylomeDB" id="A0A1B0G3F7"/>
<dbReference type="EMBL" id="CCAG010019174">
    <property type="status" value="NOT_ANNOTATED_CDS"/>
    <property type="molecule type" value="Genomic_DNA"/>
</dbReference>
<dbReference type="AlphaFoldDB" id="A0A1B0G3F7"/>
<evidence type="ECO:0008006" key="3">
    <source>
        <dbReference type="Google" id="ProtNLM"/>
    </source>
</evidence>